<dbReference type="EMBL" id="JAAOAN010000617">
    <property type="protein sequence ID" value="KAF5702484.1"/>
    <property type="molecule type" value="Genomic_DNA"/>
</dbReference>
<gene>
    <name evidence="2" type="ORF">FMUND_13484</name>
</gene>
<feature type="region of interest" description="Disordered" evidence="1">
    <location>
        <begin position="1"/>
        <end position="37"/>
    </location>
</feature>
<feature type="region of interest" description="Disordered" evidence="1">
    <location>
        <begin position="145"/>
        <end position="165"/>
    </location>
</feature>
<feature type="compositionally biased region" description="Polar residues" evidence="1">
    <location>
        <begin position="600"/>
        <end position="620"/>
    </location>
</feature>
<dbReference type="Proteomes" id="UP000544331">
    <property type="component" value="Unassembled WGS sequence"/>
</dbReference>
<evidence type="ECO:0000256" key="1">
    <source>
        <dbReference type="SAM" id="MobiDB-lite"/>
    </source>
</evidence>
<proteinExistence type="predicted"/>
<keyword evidence="3" id="KW-1185">Reference proteome</keyword>
<feature type="region of interest" description="Disordered" evidence="1">
    <location>
        <begin position="600"/>
        <end position="635"/>
    </location>
</feature>
<protein>
    <submittedName>
        <fullName evidence="2">Uncharacterized protein</fullName>
    </submittedName>
</protein>
<reference evidence="2 3" key="1">
    <citation type="submission" date="2020-05" db="EMBL/GenBank/DDBJ databases">
        <title>Identification and distribution of gene clusters putatively required for synthesis of sphingolipid metabolism inhibitors in phylogenetically diverse species of the filamentous fungus Fusarium.</title>
        <authorList>
            <person name="Kim H.-S."/>
            <person name="Busman M."/>
            <person name="Brown D.W."/>
            <person name="Divon H."/>
            <person name="Uhlig S."/>
            <person name="Proctor R.H."/>
        </authorList>
    </citation>
    <scope>NUCLEOTIDE SEQUENCE [LARGE SCALE GENOMIC DNA]</scope>
    <source>
        <strain evidence="2 3">NRRL 66235</strain>
    </source>
</reference>
<name>A0A8H5XZ34_9HYPO</name>
<organism evidence="2 3">
    <name type="scientific">Fusarium mundagurra</name>
    <dbReference type="NCBI Taxonomy" id="1567541"/>
    <lineage>
        <taxon>Eukaryota</taxon>
        <taxon>Fungi</taxon>
        <taxon>Dikarya</taxon>
        <taxon>Ascomycota</taxon>
        <taxon>Pezizomycotina</taxon>
        <taxon>Sordariomycetes</taxon>
        <taxon>Hypocreomycetidae</taxon>
        <taxon>Hypocreales</taxon>
        <taxon>Nectriaceae</taxon>
        <taxon>Fusarium</taxon>
        <taxon>Fusarium fujikuroi species complex</taxon>
    </lineage>
</organism>
<evidence type="ECO:0000313" key="2">
    <source>
        <dbReference type="EMBL" id="KAF5702484.1"/>
    </source>
</evidence>
<dbReference type="PANTHER" id="PTHR42068:SF1">
    <property type="entry name" value="YALI0B18964P"/>
    <property type="match status" value="1"/>
</dbReference>
<accession>A0A8H5XZ34</accession>
<sequence length="667" mass="74176">MSLSTIPHTHLNHDDTKSLSLSSRNGHAQGRSMDVTASTLHRTSPLDLDFAKIRPLIKSRTYLEPIDTNIRTSSDIQAVSPTTPTDPSTLRFSSNAGIFEHYSQSWNTQDNQNDRTEHDFSEFEQLIGPTAGHAPRWPFINDDSLNTPDSADAEPLFPSSRPPPTRPRPIYQIHEGLEDLADLYVPPPDSVPEAGKVEAHPPRLPPTSRTGHGKVMTATEFEALQKRKAREEAERRFYGGEEEEDDKVDYECIDDTEAVNRQKAQRKKQQAYLDGGYRQQMMKSTNGPDLPPLLSHSRISSSWSMKSFKAFQGVREDNTPRHDNGDEDEDVPLALLQIQPRSGSKAPSVINFGQTRGESISQLLPIDNMRQNSRSPLPAFARSLPQDIFPAGPQTAWPMNNQQLIPGGLVGVIASEERAKKARRVPPSTGFQPLPDTNEAFNWGQATTQPVGIAHSFGLPGTQTPMSFSRPQTPVAVPQQPPLTSNQEMFNFLQAQTEVLRSMATMNQRSNQPWNAFSSQQSVMNIGPPDAGSTYAPSLYAPSNYAKSNYAPSNHARSVYQQPGGYAASVAPSERNTVGLPSRYRPVSKAVNQTISVKASKNDDTMSLSNWDNNRSNIPRTSVALEQDSTDDDDDDAFWRAKREKRDKRRARFIQVNDLGIKPEWIS</sequence>
<comment type="caution">
    <text evidence="2">The sequence shown here is derived from an EMBL/GenBank/DDBJ whole genome shotgun (WGS) entry which is preliminary data.</text>
</comment>
<dbReference type="AlphaFoldDB" id="A0A8H5XZ34"/>
<evidence type="ECO:0000313" key="3">
    <source>
        <dbReference type="Proteomes" id="UP000544331"/>
    </source>
</evidence>
<dbReference type="OrthoDB" id="5396252at2759"/>
<dbReference type="PANTHER" id="PTHR42068">
    <property type="entry name" value="YALI0B18964P"/>
    <property type="match status" value="1"/>
</dbReference>
<feature type="region of interest" description="Disordered" evidence="1">
    <location>
        <begin position="189"/>
        <end position="212"/>
    </location>
</feature>